<feature type="region of interest" description="Disordered" evidence="1">
    <location>
        <begin position="1"/>
        <end position="87"/>
    </location>
</feature>
<feature type="region of interest" description="Disordered" evidence="1">
    <location>
        <begin position="413"/>
        <end position="463"/>
    </location>
</feature>
<keyword evidence="3" id="KW-1185">Reference proteome</keyword>
<dbReference type="Pfam" id="PF03993">
    <property type="entry name" value="DUF349"/>
    <property type="match status" value="3"/>
</dbReference>
<evidence type="ECO:0000256" key="1">
    <source>
        <dbReference type="SAM" id="MobiDB-lite"/>
    </source>
</evidence>
<reference evidence="2" key="1">
    <citation type="submission" date="2022-12" db="EMBL/GenBank/DDBJ databases">
        <authorList>
            <person name="Deng Y."/>
            <person name="Zhang Y.-Q."/>
        </authorList>
    </citation>
    <scope>NUCLEOTIDE SEQUENCE</scope>
    <source>
        <strain evidence="2">CPCC 205372</strain>
    </source>
</reference>
<comment type="caution">
    <text evidence="2">The sequence shown here is derived from an EMBL/GenBank/DDBJ whole genome shotgun (WGS) entry which is preliminary data.</text>
</comment>
<dbReference type="EMBL" id="JAPZPY010000012">
    <property type="protein sequence ID" value="MCZ8381662.1"/>
    <property type="molecule type" value="Genomic_DNA"/>
</dbReference>
<proteinExistence type="predicted"/>
<feature type="compositionally biased region" description="Low complexity" evidence="1">
    <location>
        <begin position="21"/>
        <end position="34"/>
    </location>
</feature>
<evidence type="ECO:0000313" key="3">
    <source>
        <dbReference type="Proteomes" id="UP001142153"/>
    </source>
</evidence>
<evidence type="ECO:0000313" key="2">
    <source>
        <dbReference type="EMBL" id="MCZ8381662.1"/>
    </source>
</evidence>
<feature type="compositionally biased region" description="Basic and acidic residues" evidence="1">
    <location>
        <begin position="424"/>
        <end position="443"/>
    </location>
</feature>
<dbReference type="Proteomes" id="UP001142153">
    <property type="component" value="Unassembled WGS sequence"/>
</dbReference>
<gene>
    <name evidence="2" type="ORF">O6P37_22585</name>
</gene>
<dbReference type="InterPro" id="IPR007139">
    <property type="entry name" value="DUF349"/>
</dbReference>
<sequence>MTTSEPGAGSDDDRPADSEVTTPADTGADAATPAAPAPAPAPAPTPRPGPKPAPRPGAARPAPRPGRPAPVVTAPPASDPHRFGRVDPDGTVWLITASGERTIGSWQAGDTEAAYAHFGRRFDDLHTEVALLETRLASGTGDARKIKSAAAALAETLPTAHVLGDVDALAVRLAAIAEHADEASQAEKARREEHRAAQLARKEALAAEAEELGANATQWKSAGDRLREILDEWRTISGLDRKTDDALWKRYSAARETFNRRRGSHFAELDRGRAGARQAKEALCERAEALAESTDWGPTSGAFRDLLAEWKAAGRAAKDVDDALWQRFKGAQDRFFSARNAATSERDNEFKANAAAKEALLAEAERIDVTDVDAARAAMRTIGDKWDAIGKVPRERSADLERRMRAVEKKVRDAASSGWSDPEAQARADQFRTRAEQYERQAEKAAAAGRTKDAEQARANAEQWRQWAEAAVEALGKRR</sequence>
<dbReference type="RefSeq" id="WP_269896179.1">
    <property type="nucleotide sequence ID" value="NZ_JAPZPY010000012.1"/>
</dbReference>
<feature type="compositionally biased region" description="Pro residues" evidence="1">
    <location>
        <begin position="35"/>
        <end position="55"/>
    </location>
</feature>
<accession>A0ABT4PYI8</accession>
<protein>
    <submittedName>
        <fullName evidence="2">DUF349 domain-containing protein</fullName>
    </submittedName>
</protein>
<name>A0ABT4PYI8_9MYCO</name>
<organism evidence="2 3">
    <name type="scientific">Mycobacterium hippophais</name>
    <dbReference type="NCBI Taxonomy" id="3016340"/>
    <lineage>
        <taxon>Bacteria</taxon>
        <taxon>Bacillati</taxon>
        <taxon>Actinomycetota</taxon>
        <taxon>Actinomycetes</taxon>
        <taxon>Mycobacteriales</taxon>
        <taxon>Mycobacteriaceae</taxon>
        <taxon>Mycobacterium</taxon>
    </lineage>
</organism>